<organism evidence="1 2">
    <name type="scientific">Irpex rosettiformis</name>
    <dbReference type="NCBI Taxonomy" id="378272"/>
    <lineage>
        <taxon>Eukaryota</taxon>
        <taxon>Fungi</taxon>
        <taxon>Dikarya</taxon>
        <taxon>Basidiomycota</taxon>
        <taxon>Agaricomycotina</taxon>
        <taxon>Agaricomycetes</taxon>
        <taxon>Polyporales</taxon>
        <taxon>Irpicaceae</taxon>
        <taxon>Irpex</taxon>
    </lineage>
</organism>
<reference evidence="1" key="1">
    <citation type="journal article" date="2021" name="Environ. Microbiol.">
        <title>Gene family expansions and transcriptome signatures uncover fungal adaptations to wood decay.</title>
        <authorList>
            <person name="Hage H."/>
            <person name="Miyauchi S."/>
            <person name="Viragh M."/>
            <person name="Drula E."/>
            <person name="Min B."/>
            <person name="Chaduli D."/>
            <person name="Navarro D."/>
            <person name="Favel A."/>
            <person name="Norest M."/>
            <person name="Lesage-Meessen L."/>
            <person name="Balint B."/>
            <person name="Merenyi Z."/>
            <person name="de Eugenio L."/>
            <person name="Morin E."/>
            <person name="Martinez A.T."/>
            <person name="Baldrian P."/>
            <person name="Stursova M."/>
            <person name="Martinez M.J."/>
            <person name="Novotny C."/>
            <person name="Magnuson J.K."/>
            <person name="Spatafora J.W."/>
            <person name="Maurice S."/>
            <person name="Pangilinan J."/>
            <person name="Andreopoulos W."/>
            <person name="LaButti K."/>
            <person name="Hundley H."/>
            <person name="Na H."/>
            <person name="Kuo A."/>
            <person name="Barry K."/>
            <person name="Lipzen A."/>
            <person name="Henrissat B."/>
            <person name="Riley R."/>
            <person name="Ahrendt S."/>
            <person name="Nagy L.G."/>
            <person name="Grigoriev I.V."/>
            <person name="Martin F."/>
            <person name="Rosso M.N."/>
        </authorList>
    </citation>
    <scope>NUCLEOTIDE SEQUENCE</scope>
    <source>
        <strain evidence="1">CBS 384.51</strain>
    </source>
</reference>
<proteinExistence type="predicted"/>
<sequence>MRPVGRTSSGALSSRLAPNIVVTARRGINEVQANIGGQHQSTRPQFVPVESFQAGDMLILRTLLDSRHNRNMTCEDILDELHGIGNHTTEQWTRYLLRYIVTIELGPHKEESTSKVVQSSPTSMTQSRLPTGSSFSGSRDSTLVSHNDPVAEPSTFNQRRSPSSISDMYTDAPVQRLVRQHNSRTRNNDDSEPEDDGGVAHSDPSGSRSPTPPMNPQMFDRTRYLFTKEDTTFLTKLSRRMINKDPNTTQHQIAEIAGTKAPHHSVHSWASYIHKHPKFSPHTPRARPNVVVVRSLDSLEDADASGEDSDRPAPGQIQVGARAGSPSLTEDTVDIIVDPPAPDAPGDATEDEKNMGNTHSRYNAADQRVLARYIVQHPEWHERSLVNNIRLFYQEYQVRTEDAWKHYYSMNKDYIDQLASGMKLQKRRNAKGKGRAGFVANTSRRGNNNGSISSPSSQHPFEQGTLVGDVREDIVRSSRTYGVNAIGEDARTSSQSRRTSHKRKAPESGFDSDDSRN</sequence>
<evidence type="ECO:0000313" key="2">
    <source>
        <dbReference type="Proteomes" id="UP001055072"/>
    </source>
</evidence>
<comment type="caution">
    <text evidence="1">The sequence shown here is derived from an EMBL/GenBank/DDBJ whole genome shotgun (WGS) entry which is preliminary data.</text>
</comment>
<keyword evidence="2" id="KW-1185">Reference proteome</keyword>
<evidence type="ECO:0000313" key="1">
    <source>
        <dbReference type="EMBL" id="KAI0094781.1"/>
    </source>
</evidence>
<accession>A0ACB8UKQ4</accession>
<protein>
    <submittedName>
        <fullName evidence="1">Uncharacterized protein</fullName>
    </submittedName>
</protein>
<name>A0ACB8UKQ4_9APHY</name>
<dbReference type="Proteomes" id="UP001055072">
    <property type="component" value="Unassembled WGS sequence"/>
</dbReference>
<dbReference type="EMBL" id="MU274900">
    <property type="protein sequence ID" value="KAI0094781.1"/>
    <property type="molecule type" value="Genomic_DNA"/>
</dbReference>
<gene>
    <name evidence="1" type="ORF">BDY19DRAFT_988583</name>
</gene>